<organism evidence="7 8">
    <name type="scientific">Methanothermus fervidus (strain ATCC 43054 / DSM 2088 / JCM 10308 / V24 S)</name>
    <dbReference type="NCBI Taxonomy" id="523846"/>
    <lineage>
        <taxon>Archaea</taxon>
        <taxon>Methanobacteriati</taxon>
        <taxon>Methanobacteriota</taxon>
        <taxon>Methanomada group</taxon>
        <taxon>Methanobacteria</taxon>
        <taxon>Methanobacteriales</taxon>
        <taxon>Methanothermaceae</taxon>
        <taxon>Methanothermus</taxon>
    </lineage>
</organism>
<dbReference type="EMBL" id="CP002278">
    <property type="protein sequence ID" value="ADP77208.1"/>
    <property type="molecule type" value="Genomic_DNA"/>
</dbReference>
<dbReference type="KEGG" id="mfv:Mfer_0406"/>
<gene>
    <name evidence="7" type="ordered locus">Mfer_0406</name>
</gene>
<dbReference type="InterPro" id="IPR008915">
    <property type="entry name" value="Peptidase_M50"/>
</dbReference>
<dbReference type="PRINTS" id="PR01000">
    <property type="entry name" value="SREBPS2PTASE"/>
</dbReference>
<feature type="transmembrane region" description="Helical" evidence="5">
    <location>
        <begin position="138"/>
        <end position="154"/>
    </location>
</feature>
<dbReference type="GO" id="GO:0031293">
    <property type="term" value="P:membrane protein intracellular domain proteolysis"/>
    <property type="evidence" value="ECO:0007669"/>
    <property type="project" value="TreeGrafter"/>
</dbReference>
<dbReference type="Gene3D" id="2.30.42.10">
    <property type="match status" value="1"/>
</dbReference>
<dbReference type="InterPro" id="IPR001193">
    <property type="entry name" value="MBTPS2"/>
</dbReference>
<dbReference type="CDD" id="cd06159">
    <property type="entry name" value="S2P-M50_PDZ_Arch"/>
    <property type="match status" value="1"/>
</dbReference>
<feature type="domain" description="PDZ" evidence="6">
    <location>
        <begin position="191"/>
        <end position="264"/>
    </location>
</feature>
<dbReference type="InterPro" id="IPR036034">
    <property type="entry name" value="PDZ_sf"/>
</dbReference>
<feature type="transmembrane region" description="Helical" evidence="5">
    <location>
        <begin position="301"/>
        <end position="322"/>
    </location>
</feature>
<proteinExistence type="predicted"/>
<dbReference type="GO" id="GO:0016020">
    <property type="term" value="C:membrane"/>
    <property type="evidence" value="ECO:0007669"/>
    <property type="project" value="InterPro"/>
</dbReference>
<sequence>MDALHFYLIFFLIVWTFGIIFRDKLKIEIHGLLMMRKTKRMREFIDRIAKRHKKFWKWYMNVGIVVAFITMVVTTVFLFYSLKTVFKKPAVSVVVPGVDMPGSQIYVPLGYGIIALVTVLVVHELAHGILARVEGVRIKSIGVMLLAILPGAFVEPDENDMKKAKRISKLRIYAAGSVANITLALICLAIAFLIGNFIIPAALHPDGMKITDVVPGSPASKVLKSGMVIHAINDHPTNNFSSYFAVVSKLKPGEKIKIQTDKGTYTLVTAHKPEDPKRGYMGIRSMENYVPKKGLESYAPLFSFLLEFSILLSWIQILNLGIGSFNLLPIKPLDGGLMFEELLKHLNISKDVAKSITNCIGIILVLIVLINITFSIGKGIIF</sequence>
<evidence type="ECO:0000313" key="7">
    <source>
        <dbReference type="EMBL" id="ADP77208.1"/>
    </source>
</evidence>
<evidence type="ECO:0000256" key="5">
    <source>
        <dbReference type="SAM" id="Phobius"/>
    </source>
</evidence>
<evidence type="ECO:0000313" key="8">
    <source>
        <dbReference type="Proteomes" id="UP000002315"/>
    </source>
</evidence>
<dbReference type="GO" id="GO:0005737">
    <property type="term" value="C:cytoplasm"/>
    <property type="evidence" value="ECO:0007669"/>
    <property type="project" value="TreeGrafter"/>
</dbReference>
<feature type="transmembrane region" description="Helical" evidence="5">
    <location>
        <begin position="58"/>
        <end position="80"/>
    </location>
</feature>
<dbReference type="OrthoDB" id="15212at2157"/>
<dbReference type="GO" id="GO:0012505">
    <property type="term" value="C:endomembrane system"/>
    <property type="evidence" value="ECO:0007669"/>
    <property type="project" value="UniProtKB-SubCell"/>
</dbReference>
<keyword evidence="4 5" id="KW-0472">Membrane</keyword>
<keyword evidence="8" id="KW-1185">Reference proteome</keyword>
<comment type="subcellular location">
    <subcellularLocation>
        <location evidence="1">Endomembrane system</location>
        <topology evidence="1">Multi-pass membrane protein</topology>
    </subcellularLocation>
</comment>
<feature type="transmembrane region" description="Helical" evidence="5">
    <location>
        <begin position="355"/>
        <end position="376"/>
    </location>
</feature>
<dbReference type="Proteomes" id="UP000002315">
    <property type="component" value="Chromosome"/>
</dbReference>
<protein>
    <submittedName>
        <fullName evidence="7">Peptidase M50</fullName>
    </submittedName>
</protein>
<evidence type="ECO:0000256" key="4">
    <source>
        <dbReference type="ARBA" id="ARBA00023136"/>
    </source>
</evidence>
<dbReference type="STRING" id="523846.Mfer_0406"/>
<feature type="transmembrane region" description="Helical" evidence="5">
    <location>
        <begin position="105"/>
        <end position="126"/>
    </location>
</feature>
<evidence type="ECO:0000259" key="6">
    <source>
        <dbReference type="SMART" id="SM00228"/>
    </source>
</evidence>
<dbReference type="PANTHER" id="PTHR13325">
    <property type="entry name" value="PROTEASE M50 MEMBRANE-BOUND TRANSCRIPTION FACTOR SITE 2 PROTEASE"/>
    <property type="match status" value="1"/>
</dbReference>
<evidence type="ECO:0000256" key="1">
    <source>
        <dbReference type="ARBA" id="ARBA00004127"/>
    </source>
</evidence>
<dbReference type="Pfam" id="PF02163">
    <property type="entry name" value="Peptidase_M50"/>
    <property type="match status" value="1"/>
</dbReference>
<dbReference type="PANTHER" id="PTHR13325:SF3">
    <property type="entry name" value="MEMBRANE-BOUND TRANSCRIPTION FACTOR SITE-2 PROTEASE"/>
    <property type="match status" value="1"/>
</dbReference>
<accession>E3GY26</accession>
<dbReference type="SMART" id="SM00228">
    <property type="entry name" value="PDZ"/>
    <property type="match status" value="1"/>
</dbReference>
<dbReference type="AlphaFoldDB" id="E3GY26"/>
<dbReference type="GO" id="GO:0004222">
    <property type="term" value="F:metalloendopeptidase activity"/>
    <property type="evidence" value="ECO:0007669"/>
    <property type="project" value="InterPro"/>
</dbReference>
<dbReference type="SUPFAM" id="SSF50156">
    <property type="entry name" value="PDZ domain-like"/>
    <property type="match status" value="1"/>
</dbReference>
<evidence type="ECO:0000256" key="3">
    <source>
        <dbReference type="ARBA" id="ARBA00022989"/>
    </source>
</evidence>
<reference evidence="7 8" key="1">
    <citation type="journal article" date="2010" name="Stand. Genomic Sci.">
        <title>Complete genome sequence of Methanothermus fervidus type strain (V24S).</title>
        <authorList>
            <person name="Anderson I."/>
            <person name="Djao O.D."/>
            <person name="Misra M."/>
            <person name="Chertkov O."/>
            <person name="Nolan M."/>
            <person name="Lucas S."/>
            <person name="Lapidus A."/>
            <person name="Del Rio T.G."/>
            <person name="Tice H."/>
            <person name="Cheng J.F."/>
            <person name="Tapia R."/>
            <person name="Han C."/>
            <person name="Goodwin L."/>
            <person name="Pitluck S."/>
            <person name="Liolios K."/>
            <person name="Ivanova N."/>
            <person name="Mavromatis K."/>
            <person name="Mikhailova N."/>
            <person name="Pati A."/>
            <person name="Brambilla E."/>
            <person name="Chen A."/>
            <person name="Palaniappan K."/>
            <person name="Land M."/>
            <person name="Hauser L."/>
            <person name="Chang Y.J."/>
            <person name="Jeffries C.D."/>
            <person name="Sikorski J."/>
            <person name="Spring S."/>
            <person name="Rohde M."/>
            <person name="Eichinger K."/>
            <person name="Huber H."/>
            <person name="Wirth R."/>
            <person name="Goker M."/>
            <person name="Detter J.C."/>
            <person name="Woyke T."/>
            <person name="Bristow J."/>
            <person name="Eisen J.A."/>
            <person name="Markowitz V."/>
            <person name="Hugenholtz P."/>
            <person name="Klenk H.P."/>
            <person name="Kyrpides N.C."/>
        </authorList>
    </citation>
    <scope>NUCLEOTIDE SEQUENCE [LARGE SCALE GENOMIC DNA]</scope>
    <source>
        <strain evidence="8">ATCC 43054 / DSM 2088 / JCM 10308 / V24 S</strain>
    </source>
</reference>
<feature type="transmembrane region" description="Helical" evidence="5">
    <location>
        <begin position="174"/>
        <end position="199"/>
    </location>
</feature>
<dbReference type="HOGENOM" id="CLU_042134_1_0_2"/>
<dbReference type="InterPro" id="IPR001478">
    <property type="entry name" value="PDZ"/>
</dbReference>
<keyword evidence="3 5" id="KW-1133">Transmembrane helix</keyword>
<keyword evidence="2 5" id="KW-0812">Transmembrane</keyword>
<feature type="transmembrane region" description="Helical" evidence="5">
    <location>
        <begin position="6"/>
        <end position="25"/>
    </location>
</feature>
<evidence type="ECO:0000256" key="2">
    <source>
        <dbReference type="ARBA" id="ARBA00022692"/>
    </source>
</evidence>
<name>E3GY26_METFV</name>